<dbReference type="EMBL" id="GL883098">
    <property type="protein sequence ID" value="EGG09226.1"/>
    <property type="molecule type" value="Genomic_DNA"/>
</dbReference>
<evidence type="ECO:0000313" key="3">
    <source>
        <dbReference type="Proteomes" id="UP000001072"/>
    </source>
</evidence>
<dbReference type="KEGG" id="mlr:MELLADRAFT_61412"/>
<dbReference type="GeneID" id="18929726"/>
<dbReference type="InParanoid" id="F4RES9"/>
<gene>
    <name evidence="2" type="ORF">MELLADRAFT_61412</name>
</gene>
<name>F4RES9_MELLP</name>
<accession>F4RES9</accession>
<reference evidence="3" key="1">
    <citation type="journal article" date="2011" name="Proc. Natl. Acad. Sci. U.S.A.">
        <title>Obligate biotrophy features unraveled by the genomic analysis of rust fungi.</title>
        <authorList>
            <person name="Duplessis S."/>
            <person name="Cuomo C.A."/>
            <person name="Lin Y.-C."/>
            <person name="Aerts A."/>
            <person name="Tisserant E."/>
            <person name="Veneault-Fourrey C."/>
            <person name="Joly D.L."/>
            <person name="Hacquard S."/>
            <person name="Amselem J."/>
            <person name="Cantarel B.L."/>
            <person name="Chiu R."/>
            <person name="Coutinho P.M."/>
            <person name="Feau N."/>
            <person name="Field M."/>
            <person name="Frey P."/>
            <person name="Gelhaye E."/>
            <person name="Goldberg J."/>
            <person name="Grabherr M.G."/>
            <person name="Kodira C.D."/>
            <person name="Kohler A."/>
            <person name="Kuees U."/>
            <person name="Lindquist E.A."/>
            <person name="Lucas S.M."/>
            <person name="Mago R."/>
            <person name="Mauceli E."/>
            <person name="Morin E."/>
            <person name="Murat C."/>
            <person name="Pangilinan J.L."/>
            <person name="Park R."/>
            <person name="Pearson M."/>
            <person name="Quesneville H."/>
            <person name="Rouhier N."/>
            <person name="Sakthikumar S."/>
            <person name="Salamov A.A."/>
            <person name="Schmutz J."/>
            <person name="Selles B."/>
            <person name="Shapiro H."/>
            <person name="Tanguay P."/>
            <person name="Tuskan G.A."/>
            <person name="Henrissat B."/>
            <person name="Van de Peer Y."/>
            <person name="Rouze P."/>
            <person name="Ellis J.G."/>
            <person name="Dodds P.N."/>
            <person name="Schein J.E."/>
            <person name="Zhong S."/>
            <person name="Hamelin R.C."/>
            <person name="Grigoriev I.V."/>
            <person name="Szabo L.J."/>
            <person name="Martin F."/>
        </authorList>
    </citation>
    <scope>NUCLEOTIDE SEQUENCE [LARGE SCALE GENOMIC DNA]</scope>
    <source>
        <strain evidence="3">98AG31 / pathotype 3-4-7</strain>
    </source>
</reference>
<sequence>MNTLAHLFGSLSKRLRKAQEWALMKGCRVRRSGPCYTYPAHSDLESAYEVNVDFPIHDTLDIPSSDEATNAAATINDDIYGSTSISQHNPDSISIADATSNSGTSETRSTNSSIIISHEITYRSYPPDPYPMPSFLSYTIASELTPGADESYHPHVGALLTTADPNPPGPIAQGDVIEPESASLKRQRLEDFDEKLEGISDFFPSLHTCIPVLICV</sequence>
<dbReference type="HOGENOM" id="CLU_111224_0_0_1"/>
<dbReference type="VEuPathDB" id="FungiDB:MELLADRAFT_61412"/>
<dbReference type="AlphaFoldDB" id="F4RES9"/>
<organism evidence="3">
    <name type="scientific">Melampsora larici-populina (strain 98AG31 / pathotype 3-4-7)</name>
    <name type="common">Poplar leaf rust fungus</name>
    <dbReference type="NCBI Taxonomy" id="747676"/>
    <lineage>
        <taxon>Eukaryota</taxon>
        <taxon>Fungi</taxon>
        <taxon>Dikarya</taxon>
        <taxon>Basidiomycota</taxon>
        <taxon>Pucciniomycotina</taxon>
        <taxon>Pucciniomycetes</taxon>
        <taxon>Pucciniales</taxon>
        <taxon>Melampsoraceae</taxon>
        <taxon>Melampsora</taxon>
    </lineage>
</organism>
<dbReference type="Proteomes" id="UP000001072">
    <property type="component" value="Unassembled WGS sequence"/>
</dbReference>
<evidence type="ECO:0000313" key="2">
    <source>
        <dbReference type="EMBL" id="EGG09226.1"/>
    </source>
</evidence>
<evidence type="ECO:0000256" key="1">
    <source>
        <dbReference type="SAM" id="MobiDB-lite"/>
    </source>
</evidence>
<protein>
    <submittedName>
        <fullName evidence="2">Uncharacterized protein</fullName>
    </submittedName>
</protein>
<keyword evidence="3" id="KW-1185">Reference proteome</keyword>
<feature type="region of interest" description="Disordered" evidence="1">
    <location>
        <begin position="91"/>
        <end position="110"/>
    </location>
</feature>
<proteinExistence type="predicted"/>
<dbReference type="RefSeq" id="XP_007407586.1">
    <property type="nucleotide sequence ID" value="XM_007407524.1"/>
</dbReference>